<dbReference type="GO" id="GO:0071949">
    <property type="term" value="F:FAD binding"/>
    <property type="evidence" value="ECO:0007669"/>
    <property type="project" value="InterPro"/>
</dbReference>
<dbReference type="Gene3D" id="3.50.50.60">
    <property type="entry name" value="FAD/NAD(P)-binding domain"/>
    <property type="match status" value="1"/>
</dbReference>
<dbReference type="PANTHER" id="PTHR13789:SF309">
    <property type="entry name" value="PUTATIVE (AFU_ORTHOLOGUE AFUA_6G14510)-RELATED"/>
    <property type="match status" value="1"/>
</dbReference>
<proteinExistence type="predicted"/>
<dbReference type="InterPro" id="IPR036188">
    <property type="entry name" value="FAD/NAD-bd_sf"/>
</dbReference>
<organism evidence="5 6">
    <name type="scientific">Nonomuraea jiangxiensis</name>
    <dbReference type="NCBI Taxonomy" id="633440"/>
    <lineage>
        <taxon>Bacteria</taxon>
        <taxon>Bacillati</taxon>
        <taxon>Actinomycetota</taxon>
        <taxon>Actinomycetes</taxon>
        <taxon>Streptosporangiales</taxon>
        <taxon>Streptosporangiaceae</taxon>
        <taxon>Nonomuraea</taxon>
    </lineage>
</organism>
<keyword evidence="3" id="KW-0812">Transmembrane</keyword>
<dbReference type="InterPro" id="IPR002938">
    <property type="entry name" value="FAD-bd"/>
</dbReference>
<gene>
    <name evidence="5" type="ORF">SAMN05421869_106110</name>
</gene>
<dbReference type="GO" id="GO:0004497">
    <property type="term" value="F:monooxygenase activity"/>
    <property type="evidence" value="ECO:0007669"/>
    <property type="project" value="UniProtKB-KW"/>
</dbReference>
<keyword evidence="3" id="KW-0472">Membrane</keyword>
<dbReference type="RefSeq" id="WP_090931564.1">
    <property type="nucleotide sequence ID" value="NZ_FNDJ01000006.1"/>
</dbReference>
<keyword evidence="2" id="KW-0503">Monooxygenase</keyword>
<dbReference type="AlphaFoldDB" id="A0A1G8LJ04"/>
<reference evidence="5 6" key="1">
    <citation type="submission" date="2016-10" db="EMBL/GenBank/DDBJ databases">
        <authorList>
            <person name="de Groot N.N."/>
        </authorList>
    </citation>
    <scope>NUCLEOTIDE SEQUENCE [LARGE SCALE GENOMIC DNA]</scope>
    <source>
        <strain evidence="5 6">CGMCC 4.6533</strain>
    </source>
</reference>
<dbReference type="SUPFAM" id="SSF51905">
    <property type="entry name" value="FAD/NAD(P)-binding domain"/>
    <property type="match status" value="1"/>
</dbReference>
<keyword evidence="6" id="KW-1185">Reference proteome</keyword>
<evidence type="ECO:0000313" key="6">
    <source>
        <dbReference type="Proteomes" id="UP000199202"/>
    </source>
</evidence>
<dbReference type="InterPro" id="IPR050493">
    <property type="entry name" value="FAD-dep_Monooxygenase_BioMet"/>
</dbReference>
<dbReference type="PRINTS" id="PR00420">
    <property type="entry name" value="RNGMNOXGNASE"/>
</dbReference>
<evidence type="ECO:0000259" key="4">
    <source>
        <dbReference type="Pfam" id="PF01494"/>
    </source>
</evidence>
<evidence type="ECO:0000256" key="1">
    <source>
        <dbReference type="ARBA" id="ARBA00023002"/>
    </source>
</evidence>
<dbReference type="STRING" id="633440.SAMN05421869_106110"/>
<feature type="domain" description="FAD-binding" evidence="4">
    <location>
        <begin position="6"/>
        <end position="342"/>
    </location>
</feature>
<dbReference type="Pfam" id="PF01494">
    <property type="entry name" value="FAD_binding_3"/>
    <property type="match status" value="1"/>
</dbReference>
<sequence>MGERSAIVIGGGIAGLAAAIGLRRIGWRVTVLEKASAFGAIGAGISLLANGLRALDTLGVGAAVRDAGCRQPGGRIAPPSGRLLTPMDGAAIEDRLGTAVYSFLRLELHNVLVQALPSDVLVPGALIRALEQDGTGARVRFTTPDGDAVLDADIVIGADGLNSWVRSQVWPEHSGTAYAGATVWRGVTSEPVGSSQGVDQTWGRGMEFGFTSLTGGRTEWHALANAPRDTRYADELAELRARFGSWHDPIPAVLATTPPEAVLRHDIFHLADPLPSYVRGSTVLIGDAAHAMQPHLGQGAGMALEDAVVLAAELRAGPDPAAALARYDHARRPRTQSVARNAHRVGRMGPQLENRLVILVRNTAMRLLPPSVGLRELVRTVDWTPASLEDPTLKR</sequence>
<evidence type="ECO:0000313" key="5">
    <source>
        <dbReference type="EMBL" id="SDI55709.1"/>
    </source>
</evidence>
<feature type="transmembrane region" description="Helical" evidence="3">
    <location>
        <begin position="6"/>
        <end position="25"/>
    </location>
</feature>
<evidence type="ECO:0000256" key="2">
    <source>
        <dbReference type="ARBA" id="ARBA00023033"/>
    </source>
</evidence>
<dbReference type="OrthoDB" id="9782160at2"/>
<name>A0A1G8LJ04_9ACTN</name>
<dbReference type="PANTHER" id="PTHR13789">
    <property type="entry name" value="MONOOXYGENASE"/>
    <property type="match status" value="1"/>
</dbReference>
<dbReference type="Proteomes" id="UP000199202">
    <property type="component" value="Unassembled WGS sequence"/>
</dbReference>
<accession>A0A1G8LJ04</accession>
<evidence type="ECO:0000256" key="3">
    <source>
        <dbReference type="SAM" id="Phobius"/>
    </source>
</evidence>
<keyword evidence="1" id="KW-0560">Oxidoreductase</keyword>
<protein>
    <submittedName>
        <fullName evidence="5">2-polyprenyl-6-methoxyphenol hydroxylase</fullName>
    </submittedName>
</protein>
<keyword evidence="3" id="KW-1133">Transmembrane helix</keyword>
<dbReference type="EMBL" id="FNDJ01000006">
    <property type="protein sequence ID" value="SDI55709.1"/>
    <property type="molecule type" value="Genomic_DNA"/>
</dbReference>